<dbReference type="EMBL" id="CAID01000007">
    <property type="protein sequence ID" value="CEF98671.1"/>
    <property type="molecule type" value="Genomic_DNA"/>
</dbReference>
<gene>
    <name evidence="3" type="ORF">OT_ostta07g01820</name>
</gene>
<evidence type="ECO:0000259" key="2">
    <source>
        <dbReference type="PROSITE" id="PS50011"/>
    </source>
</evidence>
<feature type="domain" description="Protein kinase" evidence="2">
    <location>
        <begin position="298"/>
        <end position="681"/>
    </location>
</feature>
<dbReference type="InParanoid" id="A0A090M397"/>
<dbReference type="CDD" id="cd05121">
    <property type="entry name" value="ABC1_ADCK3-like"/>
    <property type="match status" value="1"/>
</dbReference>
<dbReference type="PANTHER" id="PTHR10566:SF118">
    <property type="entry name" value="PROTEIN KINASE DOMAIN-CONTAINING PROTEIN"/>
    <property type="match status" value="1"/>
</dbReference>
<dbReference type="OrthoDB" id="427480at2759"/>
<dbReference type="GO" id="GO:0005524">
    <property type="term" value="F:ATP binding"/>
    <property type="evidence" value="ECO:0007669"/>
    <property type="project" value="InterPro"/>
</dbReference>
<dbReference type="InterPro" id="IPR004147">
    <property type="entry name" value="ABC1_dom"/>
</dbReference>
<dbReference type="GeneID" id="9836634"/>
<reference evidence="3 4" key="2">
    <citation type="journal article" date="2014" name="BMC Genomics">
        <title>An improved genome of the model marine alga Ostreococcus tauri unfolds by assessing Illumina de novo assemblies.</title>
        <authorList>
            <person name="Blanc-Mathieu R."/>
            <person name="Verhelst B."/>
            <person name="Derelle E."/>
            <person name="Rombauts S."/>
            <person name="Bouget F.Y."/>
            <person name="Carre I."/>
            <person name="Chateau A."/>
            <person name="Eyre-Walker A."/>
            <person name="Grimsley N."/>
            <person name="Moreau H."/>
            <person name="Piegu B."/>
            <person name="Rivals E."/>
            <person name="Schackwitz W."/>
            <person name="Van de Peer Y."/>
            <person name="Piganeau G."/>
        </authorList>
    </citation>
    <scope>NUCLEOTIDE SEQUENCE [LARGE SCALE GENOMIC DNA]</scope>
    <source>
        <strain evidence="4">OTTH 0595 / CCAP 157/2 / RCC745</strain>
    </source>
</reference>
<dbReference type="InterPro" id="IPR011009">
    <property type="entry name" value="Kinase-like_dom_sf"/>
</dbReference>
<proteinExistence type="inferred from homology"/>
<dbReference type="PANTHER" id="PTHR10566">
    <property type="entry name" value="CHAPERONE-ACTIVITY OF BC1 COMPLEX CABC1 -RELATED"/>
    <property type="match status" value="1"/>
</dbReference>
<dbReference type="GO" id="GO:0004672">
    <property type="term" value="F:protein kinase activity"/>
    <property type="evidence" value="ECO:0007669"/>
    <property type="project" value="InterPro"/>
</dbReference>
<dbReference type="KEGG" id="ota:OT_ostta07g01820"/>
<evidence type="ECO:0000256" key="1">
    <source>
        <dbReference type="ARBA" id="ARBA00009670"/>
    </source>
</evidence>
<evidence type="ECO:0000313" key="4">
    <source>
        <dbReference type="Proteomes" id="UP000009170"/>
    </source>
</evidence>
<dbReference type="Proteomes" id="UP000009170">
    <property type="component" value="Unassembled WGS sequence"/>
</dbReference>
<name>A0A090M397_OSTTA</name>
<accession>A0A090M397</accession>
<sequence>MALELERALDGLARALEGRIGARDFAEAIVSEAHAIARAETAASAWAWDALGRIANGASALGRDGGGFEGFTATETRASGEALVEMVERVMVRGADAVAGAGGADASGMVAAAARRASEAAAAADGSSAGVVAAGVVAALAFAARPAAKSGMDEWAALASREGELEPPELRRYDPETTRKYFNKRPWILLKRGLRSISLLGSFVLKLRLDRKLMGENASDEKKKTLNTKRAAQLRELLVSLGPTYVKLGQVLSSRADLLPAEYIEELRVLQDKVPPFDDDLARRILERELGATAGRLSLGSTPIASASLGQVYKGTWRKDDGTLEEVAVKVQRPGALVAISLDIGIIRMFAEPWRRWNNLNSDLEGLVDEWGRRFIAELDYDAEATNGEKFAEAMAARSDLGGVVTAAPVFRQASTRAVLTTGWIDGVRLQDSTADDTAQLAAVALTSYLAMLLDLGFLHADPHPGNLLRTNDGKLCILDWGLVTPVSKDLSTAILKFIAHLVSKDFEAVPGDLDAMGFIPSGKREAMEDSGVARALGLLFSALARGGGAQGFREELGLPDEDRIKEIRKELKGVKDPKKRRDAFLEAAGTDSKVAQLTKDLEGVQEKYGNIFQIPAYFGYILRAFSVLEGIGLTVDKNYSIANECYPYVARRLLTDKSPETRKALEQLLYGKESGEHAVLSVNRVRQLSTAFGSYTSITSRSNGAVVPEGSSTKKISNSTREALKLAFDPAGGPIQDIALRELGRYAGALAATTASSAIAAPFSAAESLARSFGPAAQLLGSAQETLAPLERVTHASDEDIETLRVVDELRNLFSGVDERKDETKSSQGNELIPPEIDVELLQELIDLAPELAPGAQAAAFRFGSVLLDQAAYRVARTTQSN</sequence>
<comment type="similarity">
    <text evidence="1">Belongs to the protein kinase superfamily. ADCK protein kinase family.</text>
</comment>
<reference evidence="4" key="1">
    <citation type="journal article" date="2006" name="Proc. Natl. Acad. Sci. U.S.A.">
        <title>Genome analysis of the smallest free-living eukaryote Ostreococcus tauri unveils many unique features.</title>
        <authorList>
            <person name="Derelle E."/>
            <person name="Ferraz C."/>
            <person name="Rombauts S."/>
            <person name="Rouze P."/>
            <person name="Worden A.Z."/>
            <person name="Robbens S."/>
            <person name="Partensky F."/>
            <person name="Degroeve S."/>
            <person name="Echeynie S."/>
            <person name="Cooke R."/>
            <person name="Saeys Y."/>
            <person name="Wuyts J."/>
            <person name="Jabbari K."/>
            <person name="Bowler C."/>
            <person name="Panaud O."/>
            <person name="Piegu B."/>
            <person name="Ball S.G."/>
            <person name="Ral J.-P."/>
            <person name="Bouget F.-Y."/>
            <person name="Piganeau G."/>
            <person name="De Baets B."/>
            <person name="Picard A."/>
            <person name="Delseny M."/>
            <person name="Demaille J."/>
            <person name="Van de Peer Y."/>
            <person name="Moreau H."/>
        </authorList>
    </citation>
    <scope>NUCLEOTIDE SEQUENCE [LARGE SCALE GENOMIC DNA]</scope>
    <source>
        <strain evidence="4">OTTH 0595 / CCAP 157/2 / RCC745</strain>
    </source>
</reference>
<evidence type="ECO:0000313" key="3">
    <source>
        <dbReference type="EMBL" id="CEF98671.1"/>
    </source>
</evidence>
<dbReference type="InterPro" id="IPR000719">
    <property type="entry name" value="Prot_kinase_dom"/>
</dbReference>
<protein>
    <submittedName>
        <fullName evidence="3">Aminoglycoside phosphotransferase</fullName>
    </submittedName>
</protein>
<comment type="caution">
    <text evidence="3">The sequence shown here is derived from an EMBL/GenBank/DDBJ whole genome shotgun (WGS) entry which is preliminary data.</text>
</comment>
<dbReference type="SUPFAM" id="SSF56112">
    <property type="entry name" value="Protein kinase-like (PK-like)"/>
    <property type="match status" value="1"/>
</dbReference>
<organism evidence="3 4">
    <name type="scientific">Ostreococcus tauri</name>
    <name type="common">Marine green alga</name>
    <dbReference type="NCBI Taxonomy" id="70448"/>
    <lineage>
        <taxon>Eukaryota</taxon>
        <taxon>Viridiplantae</taxon>
        <taxon>Chlorophyta</taxon>
        <taxon>Mamiellophyceae</taxon>
        <taxon>Mamiellales</taxon>
        <taxon>Bathycoccaceae</taxon>
        <taxon>Ostreococcus</taxon>
    </lineage>
</organism>
<dbReference type="PROSITE" id="PS50011">
    <property type="entry name" value="PROTEIN_KINASE_DOM"/>
    <property type="match status" value="1"/>
</dbReference>
<dbReference type="Pfam" id="PF03109">
    <property type="entry name" value="ABC1"/>
    <property type="match status" value="1"/>
</dbReference>
<dbReference type="RefSeq" id="XP_022839404.1">
    <property type="nucleotide sequence ID" value="XM_022983772.1"/>
</dbReference>
<keyword evidence="4" id="KW-1185">Reference proteome</keyword>
<dbReference type="AlphaFoldDB" id="A0A090M397"/>
<dbReference type="InterPro" id="IPR050154">
    <property type="entry name" value="UbiB_kinase"/>
</dbReference>